<name>A0ABU7C401_9TELE</name>
<evidence type="ECO:0000256" key="2">
    <source>
        <dbReference type="ARBA" id="ARBA00005156"/>
    </source>
</evidence>
<comment type="catalytic activity">
    <reaction evidence="14">
        <text>L-histidyl-[translation elongation factor 2] + S-adenosyl-L-methionine = 2-[(3S)-amino-3-carboxypropyl]-L-histidyl-[translation elongation factor 2] + S-methyl-5'-thioadenosine + H(+)</text>
        <dbReference type="Rhea" id="RHEA:36783"/>
        <dbReference type="Rhea" id="RHEA-COMP:9748"/>
        <dbReference type="Rhea" id="RHEA-COMP:9749"/>
        <dbReference type="ChEBI" id="CHEBI:15378"/>
        <dbReference type="ChEBI" id="CHEBI:17509"/>
        <dbReference type="ChEBI" id="CHEBI:29979"/>
        <dbReference type="ChEBI" id="CHEBI:59789"/>
        <dbReference type="ChEBI" id="CHEBI:73995"/>
        <dbReference type="EC" id="2.5.1.108"/>
    </reaction>
</comment>
<dbReference type="Proteomes" id="UP001345963">
    <property type="component" value="Unassembled WGS sequence"/>
</dbReference>
<evidence type="ECO:0000256" key="7">
    <source>
        <dbReference type="ARBA" id="ARBA00022691"/>
    </source>
</evidence>
<evidence type="ECO:0000256" key="10">
    <source>
        <dbReference type="ARBA" id="ARBA00023014"/>
    </source>
</evidence>
<comment type="similarity">
    <text evidence="3">Belongs to the DPH1/DPH2 family. DPH1 subfamily.</text>
</comment>
<keyword evidence="10" id="KW-0411">Iron-sulfur</keyword>
<reference evidence="15 16" key="1">
    <citation type="submission" date="2021-07" db="EMBL/GenBank/DDBJ databases">
        <authorList>
            <person name="Palmer J.M."/>
        </authorList>
    </citation>
    <scope>NUCLEOTIDE SEQUENCE [LARGE SCALE GENOMIC DNA]</scope>
    <source>
        <strain evidence="15 16">AT_MEX2019</strain>
        <tissue evidence="15">Muscle</tissue>
    </source>
</reference>
<dbReference type="NCBIfam" id="TIGR00322">
    <property type="entry name" value="diphth2_R"/>
    <property type="match status" value="1"/>
</dbReference>
<evidence type="ECO:0000256" key="8">
    <source>
        <dbReference type="ARBA" id="ARBA00022723"/>
    </source>
</evidence>
<keyword evidence="9" id="KW-0408">Iron</keyword>
<dbReference type="Gene3D" id="3.40.50.11860">
    <property type="entry name" value="Diphthamide synthesis DPH1/DPH2 domain 3"/>
    <property type="match status" value="1"/>
</dbReference>
<dbReference type="EMBL" id="JAHUTI010079344">
    <property type="protein sequence ID" value="MED6257583.1"/>
    <property type="molecule type" value="Genomic_DNA"/>
</dbReference>
<comment type="pathway">
    <text evidence="2">Protein modification; peptidyl-diphthamide biosynthesis.</text>
</comment>
<keyword evidence="7" id="KW-0949">S-adenosyl-L-methionine</keyword>
<organism evidence="15 16">
    <name type="scientific">Ataeniobius toweri</name>
    <dbReference type="NCBI Taxonomy" id="208326"/>
    <lineage>
        <taxon>Eukaryota</taxon>
        <taxon>Metazoa</taxon>
        <taxon>Chordata</taxon>
        <taxon>Craniata</taxon>
        <taxon>Vertebrata</taxon>
        <taxon>Euteleostomi</taxon>
        <taxon>Actinopterygii</taxon>
        <taxon>Neopterygii</taxon>
        <taxon>Teleostei</taxon>
        <taxon>Neoteleostei</taxon>
        <taxon>Acanthomorphata</taxon>
        <taxon>Ovalentaria</taxon>
        <taxon>Atherinomorphae</taxon>
        <taxon>Cyprinodontiformes</taxon>
        <taxon>Goodeidae</taxon>
        <taxon>Ataeniobius</taxon>
    </lineage>
</organism>
<dbReference type="PANTHER" id="PTHR10762">
    <property type="entry name" value="DIPHTHAMIDE BIOSYNTHESIS PROTEIN"/>
    <property type="match status" value="1"/>
</dbReference>
<evidence type="ECO:0000313" key="16">
    <source>
        <dbReference type="Proteomes" id="UP001345963"/>
    </source>
</evidence>
<comment type="cofactor">
    <cofactor evidence="1">
        <name>[4Fe-4S] cluster</name>
        <dbReference type="ChEBI" id="CHEBI:49883"/>
    </cofactor>
</comment>
<dbReference type="Gene3D" id="3.40.50.11840">
    <property type="entry name" value="Diphthamide synthesis DPH1/DPH2 domain 1"/>
    <property type="match status" value="1"/>
</dbReference>
<comment type="caution">
    <text evidence="15">The sequence shown here is derived from an EMBL/GenBank/DDBJ whole genome shotgun (WGS) entry which is preliminary data.</text>
</comment>
<evidence type="ECO:0000313" key="15">
    <source>
        <dbReference type="EMBL" id="MED6257583.1"/>
    </source>
</evidence>
<dbReference type="SFLD" id="SFLDS00032">
    <property type="entry name" value="Radical_SAM_3-amino-3-carboxyp"/>
    <property type="match status" value="1"/>
</dbReference>
<dbReference type="Gene3D" id="3.40.50.11850">
    <property type="entry name" value="Diphthamide synthesis DPH1/DPH2 domain 2"/>
    <property type="match status" value="1"/>
</dbReference>
<proteinExistence type="inferred from homology"/>
<dbReference type="PIRSF" id="PIRSF004967">
    <property type="entry name" value="DPH1"/>
    <property type="match status" value="1"/>
</dbReference>
<dbReference type="InterPro" id="IPR016435">
    <property type="entry name" value="DPH1/DPH2"/>
</dbReference>
<evidence type="ECO:0000256" key="1">
    <source>
        <dbReference type="ARBA" id="ARBA00001966"/>
    </source>
</evidence>
<dbReference type="InterPro" id="IPR035435">
    <property type="entry name" value="DPH1/DPH2_euk_archaea"/>
</dbReference>
<sequence>MPYVLIPIVGIKARCIWSVTALIIASVFHRFTETDTIIMGDVTYGACCVDDFTARALGADFMVHYGHSCLIPIDSTAGIKMLYVFVDIQMDNAHFLDTVKFNFNPGQSLALVSTIQFVAALQKRHLESVACMCIQLPFTVRICVIGQVCVHKQAVSAALRPEYDVLVPQCRPLSPGEILGCTSPRLDRHVDAIIYLGDGRFHLESIMIANPDIPAYRYDPYSKVFSREYYDHKAMRASRLQAIDKARLAQRWGLILGTLGRQGSPKVLE</sequence>
<evidence type="ECO:0000256" key="11">
    <source>
        <dbReference type="ARBA" id="ARBA00031690"/>
    </source>
</evidence>
<keyword evidence="6" id="KW-0808">Transferase</keyword>
<dbReference type="InterPro" id="IPR042264">
    <property type="entry name" value="DPH1/DPH2_2"/>
</dbReference>
<keyword evidence="16" id="KW-1185">Reference proteome</keyword>
<evidence type="ECO:0000256" key="13">
    <source>
        <dbReference type="ARBA" id="ARBA00032789"/>
    </source>
</evidence>
<evidence type="ECO:0000256" key="14">
    <source>
        <dbReference type="ARBA" id="ARBA00048403"/>
    </source>
</evidence>
<dbReference type="PANTHER" id="PTHR10762:SF1">
    <property type="entry name" value="2-(3-AMINO-3-CARBOXYPROPYL)HISTIDINE SYNTHASE SUBUNIT 1"/>
    <property type="match status" value="1"/>
</dbReference>
<evidence type="ECO:0000256" key="12">
    <source>
        <dbReference type="ARBA" id="ARBA00032574"/>
    </source>
</evidence>
<gene>
    <name evidence="15" type="primary">DPH1</name>
    <name evidence="15" type="ORF">ATANTOWER_027378</name>
</gene>
<evidence type="ECO:0000256" key="3">
    <source>
        <dbReference type="ARBA" id="ARBA00010173"/>
    </source>
</evidence>
<evidence type="ECO:0000256" key="4">
    <source>
        <dbReference type="ARBA" id="ARBA00012221"/>
    </source>
</evidence>
<evidence type="ECO:0000256" key="9">
    <source>
        <dbReference type="ARBA" id="ARBA00023004"/>
    </source>
</evidence>
<evidence type="ECO:0000256" key="5">
    <source>
        <dbReference type="ARBA" id="ARBA00021915"/>
    </source>
</evidence>
<dbReference type="InterPro" id="IPR042263">
    <property type="entry name" value="DPH1/DPH2_1"/>
</dbReference>
<dbReference type="InterPro" id="IPR042265">
    <property type="entry name" value="DPH1/DPH2_3"/>
</dbReference>
<accession>A0ABU7C401</accession>
<protein>
    <recommendedName>
        <fullName evidence="5">2-(3-amino-3-carboxypropyl)histidine synthase subunit 1</fullName>
        <ecNumber evidence="4">2.5.1.108</ecNumber>
    </recommendedName>
    <alternativeName>
        <fullName evidence="12">Diphthamide biosynthesis protein 1</fullName>
    </alternativeName>
    <alternativeName>
        <fullName evidence="13">Diphtheria toxin resistance protein 1</fullName>
    </alternativeName>
    <alternativeName>
        <fullName evidence="11">S-adenosyl-L-methionine:L-histidine 3-amino-3-carboxypropyltransferase 1</fullName>
    </alternativeName>
</protein>
<dbReference type="Pfam" id="PF01866">
    <property type="entry name" value="Diphthamide_syn"/>
    <property type="match status" value="1"/>
</dbReference>
<dbReference type="EC" id="2.5.1.108" evidence="4"/>
<keyword evidence="8" id="KW-0479">Metal-binding</keyword>
<evidence type="ECO:0000256" key="6">
    <source>
        <dbReference type="ARBA" id="ARBA00022679"/>
    </source>
</evidence>
<feature type="non-terminal residue" evidence="15">
    <location>
        <position position="269"/>
    </location>
</feature>